<dbReference type="Proteomes" id="UP000677228">
    <property type="component" value="Unassembled WGS sequence"/>
</dbReference>
<evidence type="ECO:0000256" key="2">
    <source>
        <dbReference type="ARBA" id="ARBA00023010"/>
    </source>
</evidence>
<dbReference type="GO" id="GO:0006886">
    <property type="term" value="P:intracellular protein transport"/>
    <property type="evidence" value="ECO:0007669"/>
    <property type="project" value="InterPro"/>
</dbReference>
<dbReference type="InterPro" id="IPR000185">
    <property type="entry name" value="SecA"/>
</dbReference>
<dbReference type="EMBL" id="CAJNOK010036419">
    <property type="protein sequence ID" value="CAF1522313.1"/>
    <property type="molecule type" value="Genomic_DNA"/>
</dbReference>
<dbReference type="PANTHER" id="PTHR30612:SF0">
    <property type="entry name" value="CHLOROPLAST PROTEIN-TRANSPORTING ATPASE"/>
    <property type="match status" value="1"/>
</dbReference>
<dbReference type="InterPro" id="IPR011115">
    <property type="entry name" value="SecA_DEAD"/>
</dbReference>
<proteinExistence type="predicted"/>
<evidence type="ECO:0000313" key="7">
    <source>
        <dbReference type="Proteomes" id="UP000682733"/>
    </source>
</evidence>
<evidence type="ECO:0000313" key="5">
    <source>
        <dbReference type="EMBL" id="CAF1522313.1"/>
    </source>
</evidence>
<dbReference type="PROSITE" id="PS51192">
    <property type="entry name" value="HELICASE_ATP_BIND_1"/>
    <property type="match status" value="1"/>
</dbReference>
<dbReference type="InterPro" id="IPR014001">
    <property type="entry name" value="Helicase_ATP-bd"/>
</dbReference>
<dbReference type="EMBL" id="CAJOBA010058568">
    <property type="protein sequence ID" value="CAF4309247.1"/>
    <property type="molecule type" value="Genomic_DNA"/>
</dbReference>
<evidence type="ECO:0000259" key="3">
    <source>
        <dbReference type="PROSITE" id="PS51192"/>
    </source>
</evidence>
<dbReference type="GO" id="GO:0017038">
    <property type="term" value="P:protein import"/>
    <property type="evidence" value="ECO:0007669"/>
    <property type="project" value="InterPro"/>
</dbReference>
<keyword evidence="2" id="KW-0811">Translocation</keyword>
<keyword evidence="1" id="KW-0653">Protein transport</keyword>
<feature type="domain" description="SecA family profile" evidence="4">
    <location>
        <begin position="1"/>
        <end position="222"/>
    </location>
</feature>
<evidence type="ECO:0000256" key="1">
    <source>
        <dbReference type="ARBA" id="ARBA00022927"/>
    </source>
</evidence>
<dbReference type="Proteomes" id="UP000682733">
    <property type="component" value="Unassembled WGS sequence"/>
</dbReference>
<dbReference type="GO" id="GO:0006605">
    <property type="term" value="P:protein targeting"/>
    <property type="evidence" value="ECO:0007669"/>
    <property type="project" value="InterPro"/>
</dbReference>
<dbReference type="SUPFAM" id="SSF52540">
    <property type="entry name" value="P-loop containing nucleoside triphosphate hydrolases"/>
    <property type="match status" value="1"/>
</dbReference>
<dbReference type="AlphaFoldDB" id="A0A8S2TUF3"/>
<dbReference type="PROSITE" id="PS51196">
    <property type="entry name" value="SECA_MOTOR_DEAD"/>
    <property type="match status" value="1"/>
</dbReference>
<feature type="domain" description="Helicase ATP-binding" evidence="3">
    <location>
        <begin position="5"/>
        <end position="143"/>
    </location>
</feature>
<dbReference type="InterPro" id="IPR014018">
    <property type="entry name" value="SecA_motor_DEAD"/>
</dbReference>
<reference evidence="6" key="1">
    <citation type="submission" date="2021-02" db="EMBL/GenBank/DDBJ databases">
        <authorList>
            <person name="Nowell W R."/>
        </authorList>
    </citation>
    <scope>NUCLEOTIDE SEQUENCE</scope>
</reference>
<evidence type="ECO:0000259" key="4">
    <source>
        <dbReference type="PROSITE" id="PS51196"/>
    </source>
</evidence>
<feature type="non-terminal residue" evidence="6">
    <location>
        <position position="1"/>
    </location>
</feature>
<dbReference type="GO" id="GO:0016020">
    <property type="term" value="C:membrane"/>
    <property type="evidence" value="ECO:0007669"/>
    <property type="project" value="InterPro"/>
</dbReference>
<accession>A0A8S2TUF3</accession>
<evidence type="ECO:0000313" key="6">
    <source>
        <dbReference type="EMBL" id="CAF4309247.1"/>
    </source>
</evidence>
<gene>
    <name evidence="5" type="ORF">OVA965_LOCUS37846</name>
    <name evidence="6" type="ORF">TMI583_LOCUS38970</name>
</gene>
<dbReference type="Gene3D" id="3.40.50.300">
    <property type="entry name" value="P-loop containing nucleotide triphosphate hydrolases"/>
    <property type="match status" value="1"/>
</dbReference>
<dbReference type="InterPro" id="IPR027417">
    <property type="entry name" value="P-loop_NTPase"/>
</dbReference>
<organism evidence="6 7">
    <name type="scientific">Didymodactylos carnosus</name>
    <dbReference type="NCBI Taxonomy" id="1234261"/>
    <lineage>
        <taxon>Eukaryota</taxon>
        <taxon>Metazoa</taxon>
        <taxon>Spiralia</taxon>
        <taxon>Gnathifera</taxon>
        <taxon>Rotifera</taxon>
        <taxon>Eurotatoria</taxon>
        <taxon>Bdelloidea</taxon>
        <taxon>Philodinida</taxon>
        <taxon>Philodinidae</taxon>
        <taxon>Didymodactylos</taxon>
    </lineage>
</organism>
<dbReference type="PANTHER" id="PTHR30612">
    <property type="entry name" value="SECA INNER MEMBRANE COMPONENT OF SEC PROTEIN SECRETION SYSTEM"/>
    <property type="match status" value="1"/>
</dbReference>
<keyword evidence="1" id="KW-0813">Transport</keyword>
<dbReference type="Pfam" id="PF07517">
    <property type="entry name" value="SecA_DEAD"/>
    <property type="match status" value="1"/>
</dbReference>
<sequence>LFLNPDLNKTNIECLAQISTGEGKSIIIPALAAIKALGCHRVDVITSLSVLTIRDAKDFKPFFQMFNLQVSNNCDLLCEQGDVDIIYRECSCFERDILLTDFNKKDESQDIISKRRFNSVSSVIIDEVDSMLLDKANMVLYLSYNIDILKSLERLFISIWQTINQQTFDSISIHMIDDDLVHLVCGIILEQIDKKTINIPEYDSNNCDYINIKLFIKRRMSI</sequence>
<dbReference type="GO" id="GO:0005524">
    <property type="term" value="F:ATP binding"/>
    <property type="evidence" value="ECO:0007669"/>
    <property type="project" value="InterPro"/>
</dbReference>
<protein>
    <submittedName>
        <fullName evidence="6">Uncharacterized protein</fullName>
    </submittedName>
</protein>
<comment type="caution">
    <text evidence="6">The sequence shown here is derived from an EMBL/GenBank/DDBJ whole genome shotgun (WGS) entry which is preliminary data.</text>
</comment>
<name>A0A8S2TUF3_9BILA</name>